<dbReference type="Gene3D" id="2.60.40.1090">
    <property type="entry name" value="Fimbrial-type adhesion domain"/>
    <property type="match status" value="1"/>
</dbReference>
<dbReference type="PANTHER" id="PTHR33420:SF26">
    <property type="entry name" value="FIMBRIAL SUBUNIT"/>
    <property type="match status" value="1"/>
</dbReference>
<feature type="domain" description="Fimbrial-type adhesion" evidence="2">
    <location>
        <begin position="31"/>
        <end position="195"/>
    </location>
</feature>
<dbReference type="AlphaFoldDB" id="A0A6D0FR59"/>
<evidence type="ECO:0000259" key="2">
    <source>
        <dbReference type="Pfam" id="PF00419"/>
    </source>
</evidence>
<dbReference type="InterPro" id="IPR008966">
    <property type="entry name" value="Adhesion_dom_sf"/>
</dbReference>
<gene>
    <name evidence="3" type="ORF">GP711_04350</name>
</gene>
<dbReference type="InterPro" id="IPR000259">
    <property type="entry name" value="Adhesion_dom_fimbrial"/>
</dbReference>
<dbReference type="Pfam" id="PF00419">
    <property type="entry name" value="Fimbrial"/>
    <property type="match status" value="1"/>
</dbReference>
<name>A0A6D0FR59_ECOLX</name>
<dbReference type="InterPro" id="IPR036937">
    <property type="entry name" value="Adhesion_dom_fimbrial_sf"/>
</dbReference>
<sequence length="196" mass="20411">MKGKILLPSLSILLMGISSLTHADTPAGKVHFQGLITASTCNLIQGTGSGENDQTVTLQTVDVADFGTNIGDEAANSATNFNIDLTGCTTQLGSINLEFSGNVTDSVDDTALAIDTGADKATGVGIRIYRENASSPINFKNDRTDAKDSAVTLSSISPSSGDGKHSFNYKAVYVKTAGTITEGQGNATADYRIAYY</sequence>
<dbReference type="Proteomes" id="UP000437875">
    <property type="component" value="Unassembled WGS sequence"/>
</dbReference>
<reference evidence="3 4" key="1">
    <citation type="submission" date="2019-10" db="EMBL/GenBank/DDBJ databases">
        <title>Antimicrobial-resistant enteric bacteria are widely distributed amongst people, animals and the environment in northern Tanzania.</title>
        <authorList>
            <person name="Subbiah M."/>
            <person name="Call D.R."/>
        </authorList>
    </citation>
    <scope>NUCLEOTIDE SEQUENCE [LARGE SCALE GENOMIC DNA]</scope>
    <source>
        <strain evidence="3 4">TzEc067</strain>
    </source>
</reference>
<dbReference type="GO" id="GO:0043709">
    <property type="term" value="P:cell adhesion involved in single-species biofilm formation"/>
    <property type="evidence" value="ECO:0007669"/>
    <property type="project" value="TreeGrafter"/>
</dbReference>
<organism evidence="3 4">
    <name type="scientific">Escherichia coli</name>
    <dbReference type="NCBI Taxonomy" id="562"/>
    <lineage>
        <taxon>Bacteria</taxon>
        <taxon>Pseudomonadati</taxon>
        <taxon>Pseudomonadota</taxon>
        <taxon>Gammaproteobacteria</taxon>
        <taxon>Enterobacterales</taxon>
        <taxon>Enterobacteriaceae</taxon>
        <taxon>Escherichia</taxon>
    </lineage>
</organism>
<dbReference type="EMBL" id="WSGM01000002">
    <property type="protein sequence ID" value="KAE9734238.1"/>
    <property type="molecule type" value="Genomic_DNA"/>
</dbReference>
<dbReference type="InterPro" id="IPR050263">
    <property type="entry name" value="Bact_Fimbrial_Adh_Pro"/>
</dbReference>
<protein>
    <submittedName>
        <fullName evidence="3">Fimbrial protein</fullName>
    </submittedName>
</protein>
<feature type="signal peptide" evidence="1">
    <location>
        <begin position="1"/>
        <end position="23"/>
    </location>
</feature>
<comment type="caution">
    <text evidence="3">The sequence shown here is derived from an EMBL/GenBank/DDBJ whole genome shotgun (WGS) entry which is preliminary data.</text>
</comment>
<accession>A0A6D0FR59</accession>
<dbReference type="SUPFAM" id="SSF49401">
    <property type="entry name" value="Bacterial adhesins"/>
    <property type="match status" value="1"/>
</dbReference>
<evidence type="ECO:0000313" key="4">
    <source>
        <dbReference type="Proteomes" id="UP000437875"/>
    </source>
</evidence>
<dbReference type="PANTHER" id="PTHR33420">
    <property type="entry name" value="FIMBRIAL SUBUNIT ELFA-RELATED"/>
    <property type="match status" value="1"/>
</dbReference>
<keyword evidence="1" id="KW-0732">Signal</keyword>
<dbReference type="RefSeq" id="WP_157702272.1">
    <property type="nucleotide sequence ID" value="NZ_JBECTP010000002.1"/>
</dbReference>
<feature type="chain" id="PRO_5043213634" evidence="1">
    <location>
        <begin position="24"/>
        <end position="196"/>
    </location>
</feature>
<proteinExistence type="predicted"/>
<evidence type="ECO:0000313" key="3">
    <source>
        <dbReference type="EMBL" id="KAE9734238.1"/>
    </source>
</evidence>
<evidence type="ECO:0000256" key="1">
    <source>
        <dbReference type="SAM" id="SignalP"/>
    </source>
</evidence>
<dbReference type="GO" id="GO:0009289">
    <property type="term" value="C:pilus"/>
    <property type="evidence" value="ECO:0007669"/>
    <property type="project" value="InterPro"/>
</dbReference>